<dbReference type="Proteomes" id="UP000326950">
    <property type="component" value="Unassembled WGS sequence"/>
</dbReference>
<gene>
    <name evidence="7" type="ORF">BDV40DRAFT_291520</name>
</gene>
<dbReference type="InterPro" id="IPR050121">
    <property type="entry name" value="Cytochrome_P450_monoxygenase"/>
</dbReference>
<dbReference type="AlphaFoldDB" id="A0A5N6UJD5"/>
<comment type="similarity">
    <text evidence="2">Belongs to the cytochrome P450 family.</text>
</comment>
<keyword evidence="6" id="KW-1133">Transmembrane helix</keyword>
<keyword evidence="3" id="KW-0349">Heme</keyword>
<sequence>MYDLPVNSVLVAIFTIFLVTFVKVLCPIHNDPISMVPRPWLSRWTGAVAEYHWVMGNRPKYVHNLHKKYSPIVRVAPDKIDICDINAHSIRRRLLSSPMSDTSLQSMQPTIDMNIQLAIRQMRHEMKSRGSIDIFKWWYLMSTDLIGQLTFGHTFQLLERGQKNQLAADLETLPRLGMIGSAFPTLLQLAAILPLPYFWNAMKAGQRIAEYADQSLLAYKTSVTRDAVNPKPTLFTNYSMRARIDYRT</sequence>
<dbReference type="InterPro" id="IPR036396">
    <property type="entry name" value="Cyt_P450_sf"/>
</dbReference>
<dbReference type="PANTHER" id="PTHR24305">
    <property type="entry name" value="CYTOCHROME P450"/>
    <property type="match status" value="1"/>
</dbReference>
<dbReference type="GO" id="GO:0020037">
    <property type="term" value="F:heme binding"/>
    <property type="evidence" value="ECO:0007669"/>
    <property type="project" value="InterPro"/>
</dbReference>
<keyword evidence="6" id="KW-0472">Membrane</keyword>
<keyword evidence="6" id="KW-0812">Transmembrane</keyword>
<feature type="transmembrane region" description="Helical" evidence="6">
    <location>
        <begin position="137"/>
        <end position="158"/>
    </location>
</feature>
<name>A0A5N6UJD5_ASPTM</name>
<evidence type="ECO:0000256" key="3">
    <source>
        <dbReference type="ARBA" id="ARBA00022617"/>
    </source>
</evidence>
<dbReference type="OrthoDB" id="1470350at2759"/>
<keyword evidence="8" id="KW-1185">Reference proteome</keyword>
<evidence type="ECO:0000313" key="7">
    <source>
        <dbReference type="EMBL" id="KAE8158759.1"/>
    </source>
</evidence>
<protein>
    <submittedName>
        <fullName evidence="7">Cytochrome P450</fullName>
    </submittedName>
</protein>
<dbReference type="EMBL" id="ML738688">
    <property type="protein sequence ID" value="KAE8158759.1"/>
    <property type="molecule type" value="Genomic_DNA"/>
</dbReference>
<keyword evidence="3" id="KW-0479">Metal-binding</keyword>
<dbReference type="SUPFAM" id="SSF48264">
    <property type="entry name" value="Cytochrome P450"/>
    <property type="match status" value="1"/>
</dbReference>
<evidence type="ECO:0000256" key="4">
    <source>
        <dbReference type="ARBA" id="ARBA00023002"/>
    </source>
</evidence>
<keyword evidence="4" id="KW-0560">Oxidoreductase</keyword>
<evidence type="ECO:0000256" key="1">
    <source>
        <dbReference type="ARBA" id="ARBA00001971"/>
    </source>
</evidence>
<feature type="transmembrane region" description="Helical" evidence="6">
    <location>
        <begin position="178"/>
        <end position="199"/>
    </location>
</feature>
<dbReference type="GO" id="GO:0004497">
    <property type="term" value="F:monooxygenase activity"/>
    <property type="evidence" value="ECO:0007669"/>
    <property type="project" value="UniProtKB-KW"/>
</dbReference>
<proteinExistence type="inferred from homology"/>
<keyword evidence="3" id="KW-0408">Iron</keyword>
<dbReference type="GO" id="GO:0016705">
    <property type="term" value="F:oxidoreductase activity, acting on paired donors, with incorporation or reduction of molecular oxygen"/>
    <property type="evidence" value="ECO:0007669"/>
    <property type="project" value="InterPro"/>
</dbReference>
<dbReference type="Pfam" id="PF00067">
    <property type="entry name" value="p450"/>
    <property type="match status" value="1"/>
</dbReference>
<organism evidence="7 8">
    <name type="scientific">Aspergillus tamarii</name>
    <dbReference type="NCBI Taxonomy" id="41984"/>
    <lineage>
        <taxon>Eukaryota</taxon>
        <taxon>Fungi</taxon>
        <taxon>Dikarya</taxon>
        <taxon>Ascomycota</taxon>
        <taxon>Pezizomycotina</taxon>
        <taxon>Eurotiomycetes</taxon>
        <taxon>Eurotiomycetidae</taxon>
        <taxon>Eurotiales</taxon>
        <taxon>Aspergillaceae</taxon>
        <taxon>Aspergillus</taxon>
        <taxon>Aspergillus subgen. Circumdati</taxon>
    </lineage>
</organism>
<dbReference type="GO" id="GO:0005506">
    <property type="term" value="F:iron ion binding"/>
    <property type="evidence" value="ECO:0007669"/>
    <property type="project" value="InterPro"/>
</dbReference>
<evidence type="ECO:0000256" key="6">
    <source>
        <dbReference type="SAM" id="Phobius"/>
    </source>
</evidence>
<dbReference type="InterPro" id="IPR001128">
    <property type="entry name" value="Cyt_P450"/>
</dbReference>
<accession>A0A5N6UJD5</accession>
<evidence type="ECO:0000256" key="5">
    <source>
        <dbReference type="ARBA" id="ARBA00023033"/>
    </source>
</evidence>
<keyword evidence="5" id="KW-0503">Monooxygenase</keyword>
<dbReference type="Gene3D" id="1.10.630.10">
    <property type="entry name" value="Cytochrome P450"/>
    <property type="match status" value="1"/>
</dbReference>
<feature type="transmembrane region" description="Helical" evidence="6">
    <location>
        <begin position="6"/>
        <end position="26"/>
    </location>
</feature>
<comment type="cofactor">
    <cofactor evidence="1">
        <name>heme</name>
        <dbReference type="ChEBI" id="CHEBI:30413"/>
    </cofactor>
</comment>
<reference evidence="7 8" key="1">
    <citation type="submission" date="2019-04" db="EMBL/GenBank/DDBJ databases">
        <title>Friends and foes A comparative genomics study of 23 Aspergillus species from section Flavi.</title>
        <authorList>
            <consortium name="DOE Joint Genome Institute"/>
            <person name="Kjaerbolling I."/>
            <person name="Vesth T."/>
            <person name="Frisvad J.C."/>
            <person name="Nybo J.L."/>
            <person name="Theobald S."/>
            <person name="Kildgaard S."/>
            <person name="Isbrandt T."/>
            <person name="Kuo A."/>
            <person name="Sato A."/>
            <person name="Lyhne E.K."/>
            <person name="Kogle M.E."/>
            <person name="Wiebenga A."/>
            <person name="Kun R.S."/>
            <person name="Lubbers R.J."/>
            <person name="Makela M.R."/>
            <person name="Barry K."/>
            <person name="Chovatia M."/>
            <person name="Clum A."/>
            <person name="Daum C."/>
            <person name="Haridas S."/>
            <person name="He G."/>
            <person name="LaButti K."/>
            <person name="Lipzen A."/>
            <person name="Mondo S."/>
            <person name="Riley R."/>
            <person name="Salamov A."/>
            <person name="Simmons B.A."/>
            <person name="Magnuson J.K."/>
            <person name="Henrissat B."/>
            <person name="Mortensen U.H."/>
            <person name="Larsen T.O."/>
            <person name="Devries R.P."/>
            <person name="Grigoriev I.V."/>
            <person name="Machida M."/>
            <person name="Baker S.E."/>
            <person name="Andersen M.R."/>
        </authorList>
    </citation>
    <scope>NUCLEOTIDE SEQUENCE [LARGE SCALE GENOMIC DNA]</scope>
    <source>
        <strain evidence="7 8">CBS 117626</strain>
    </source>
</reference>
<evidence type="ECO:0000313" key="8">
    <source>
        <dbReference type="Proteomes" id="UP000326950"/>
    </source>
</evidence>
<evidence type="ECO:0000256" key="2">
    <source>
        <dbReference type="ARBA" id="ARBA00010617"/>
    </source>
</evidence>
<dbReference type="PANTHER" id="PTHR24305:SF96">
    <property type="entry name" value="CYTOCHROME P450 MONOOXYGENASE STCB-RELATED"/>
    <property type="match status" value="1"/>
</dbReference>